<dbReference type="SMART" id="SM00507">
    <property type="entry name" value="HNHc"/>
    <property type="match status" value="1"/>
</dbReference>
<organism evidence="2">
    <name type="scientific">marine sediment metagenome</name>
    <dbReference type="NCBI Taxonomy" id="412755"/>
    <lineage>
        <taxon>unclassified sequences</taxon>
        <taxon>metagenomes</taxon>
        <taxon>ecological metagenomes</taxon>
    </lineage>
</organism>
<name>A0A0F9FJ56_9ZZZZ</name>
<dbReference type="AlphaFoldDB" id="A0A0F9FJ56"/>
<dbReference type="EMBL" id="LAZR01021160">
    <property type="protein sequence ID" value="KKL86278.1"/>
    <property type="molecule type" value="Genomic_DNA"/>
</dbReference>
<reference evidence="2" key="1">
    <citation type="journal article" date="2015" name="Nature">
        <title>Complex archaea that bridge the gap between prokaryotes and eukaryotes.</title>
        <authorList>
            <person name="Spang A."/>
            <person name="Saw J.H."/>
            <person name="Jorgensen S.L."/>
            <person name="Zaremba-Niedzwiedzka K."/>
            <person name="Martijn J."/>
            <person name="Lind A.E."/>
            <person name="van Eijk R."/>
            <person name="Schleper C."/>
            <person name="Guy L."/>
            <person name="Ettema T.J."/>
        </authorList>
    </citation>
    <scope>NUCLEOTIDE SEQUENCE</scope>
</reference>
<feature type="domain" description="HNH nuclease" evidence="1">
    <location>
        <begin position="18"/>
        <end position="72"/>
    </location>
</feature>
<evidence type="ECO:0000313" key="2">
    <source>
        <dbReference type="EMBL" id="KKL86278.1"/>
    </source>
</evidence>
<dbReference type="InterPro" id="IPR003615">
    <property type="entry name" value="HNH_nuc"/>
</dbReference>
<comment type="caution">
    <text evidence="2">The sequence shown here is derived from an EMBL/GenBank/DDBJ whole genome shotgun (WGS) entry which is preliminary data.</text>
</comment>
<sequence length="83" mass="9604">MTIRPQMQAFYASAIWQDIRQQVLTRDGHRCTICQGQPERLIAHHLDEMKSNPPETWTNIDRIVSACQPCHNDAHGFFVLEVT</sequence>
<dbReference type="Gene3D" id="1.10.30.50">
    <property type="match status" value="1"/>
</dbReference>
<gene>
    <name evidence="2" type="ORF">LCGC14_1946310</name>
</gene>
<accession>A0A0F9FJ56</accession>
<protein>
    <recommendedName>
        <fullName evidence="1">HNH nuclease domain-containing protein</fullName>
    </recommendedName>
</protein>
<evidence type="ECO:0000259" key="1">
    <source>
        <dbReference type="SMART" id="SM00507"/>
    </source>
</evidence>
<proteinExistence type="predicted"/>